<dbReference type="GO" id="GO:0006747">
    <property type="term" value="P:FAD biosynthetic process"/>
    <property type="evidence" value="ECO:0007669"/>
    <property type="project" value="UniProtKB-UniRule"/>
</dbReference>
<feature type="binding site" evidence="8">
    <location>
        <begin position="14"/>
        <end position="17"/>
    </location>
    <ligand>
        <name>ATP</name>
        <dbReference type="ChEBI" id="CHEBI:30616"/>
    </ligand>
</feature>
<evidence type="ECO:0000256" key="7">
    <source>
        <dbReference type="ARBA" id="ARBA00022840"/>
    </source>
</evidence>
<dbReference type="InterPro" id="IPR050385">
    <property type="entry name" value="Archaeal_FAD_synthase"/>
</dbReference>
<evidence type="ECO:0000256" key="1">
    <source>
        <dbReference type="ARBA" id="ARBA00022630"/>
    </source>
</evidence>
<reference evidence="10 11" key="1">
    <citation type="journal article" date="2012" name="PLoS ONE">
        <title>The genome characteristics and predicted function of methyl-group oxidation pathway in the obligate aceticlastic methanogens, Methanosaeta spp.</title>
        <authorList>
            <person name="Zhu J."/>
            <person name="Zheng H."/>
            <person name="Ai G."/>
            <person name="Zhang G."/>
            <person name="Liu D."/>
            <person name="Liu X."/>
            <person name="Dong X."/>
        </authorList>
    </citation>
    <scope>NUCLEOTIDE SEQUENCE [LARGE SCALE GENOMIC DNA]</scope>
    <source>
        <strain evidence="10 11">6Ac</strain>
    </source>
</reference>
<comment type="similarity">
    <text evidence="8">Belongs to the archaeal FAD synthase family.</text>
</comment>
<name>G7WLC9_METH6</name>
<dbReference type="PANTHER" id="PTHR43793:SF1">
    <property type="entry name" value="FAD SYNTHASE"/>
    <property type="match status" value="1"/>
</dbReference>
<sequence length="152" mass="17024">MIRVLATGTFDLLHPGHLMYLEQSKALGDELVVIVARDANVQHKPRPIIPQEQRLLMVSALKMVERAVLGSERDMFQPIEELRPDVITLGYDQHFDALLLQEELATRGIGARVVRLEEHDPCPLCSSRKIVAKVLEDRLSPTPGSEGTRITP</sequence>
<evidence type="ECO:0000313" key="10">
    <source>
        <dbReference type="EMBL" id="AET64232.1"/>
    </source>
</evidence>
<evidence type="ECO:0000256" key="3">
    <source>
        <dbReference type="ARBA" id="ARBA00022679"/>
    </source>
</evidence>
<dbReference type="Proteomes" id="UP000005877">
    <property type="component" value="Chromosome"/>
</dbReference>
<keyword evidence="6 8" id="KW-0274">FAD</keyword>
<evidence type="ECO:0000256" key="2">
    <source>
        <dbReference type="ARBA" id="ARBA00022643"/>
    </source>
</evidence>
<evidence type="ECO:0000256" key="6">
    <source>
        <dbReference type="ARBA" id="ARBA00022827"/>
    </source>
</evidence>
<dbReference type="GO" id="GO:0046444">
    <property type="term" value="P:FMN metabolic process"/>
    <property type="evidence" value="ECO:0007669"/>
    <property type="project" value="UniProtKB-UniRule"/>
</dbReference>
<evidence type="ECO:0000256" key="8">
    <source>
        <dbReference type="HAMAP-Rule" id="MF_02115"/>
    </source>
</evidence>
<comment type="subunit">
    <text evidence="8">Homodimer.</text>
</comment>
<dbReference type="AlphaFoldDB" id="G7WLC9"/>
<dbReference type="InterPro" id="IPR004821">
    <property type="entry name" value="Cyt_trans-like"/>
</dbReference>
<accession>G7WLC9</accession>
<comment type="catalytic activity">
    <reaction evidence="8">
        <text>FMN + ATP + H(+) = FAD + diphosphate</text>
        <dbReference type="Rhea" id="RHEA:17237"/>
        <dbReference type="ChEBI" id="CHEBI:15378"/>
        <dbReference type="ChEBI" id="CHEBI:30616"/>
        <dbReference type="ChEBI" id="CHEBI:33019"/>
        <dbReference type="ChEBI" id="CHEBI:57692"/>
        <dbReference type="ChEBI" id="CHEBI:58210"/>
        <dbReference type="EC" id="2.7.7.2"/>
    </reaction>
</comment>
<keyword evidence="5 8" id="KW-0547">Nucleotide-binding</keyword>
<dbReference type="GO" id="GO:0003919">
    <property type="term" value="F:FMN adenylyltransferase activity"/>
    <property type="evidence" value="ECO:0007669"/>
    <property type="project" value="UniProtKB-UniRule"/>
</dbReference>
<keyword evidence="2 8" id="KW-0288">FMN</keyword>
<keyword evidence="3 8" id="KW-0808">Transferase</keyword>
<dbReference type="CDD" id="cd02170">
    <property type="entry name" value="cytidylyltransferase"/>
    <property type="match status" value="1"/>
</dbReference>
<feature type="binding site" evidence="8">
    <location>
        <begin position="9"/>
        <end position="10"/>
    </location>
    <ligand>
        <name>ATP</name>
        <dbReference type="ChEBI" id="CHEBI:30616"/>
    </ligand>
</feature>
<feature type="domain" description="Cytidyltransferase-like" evidence="9">
    <location>
        <begin position="5"/>
        <end position="132"/>
    </location>
</feature>
<dbReference type="InterPro" id="IPR024902">
    <property type="entry name" value="FAD_synth_RibL"/>
</dbReference>
<dbReference type="PANTHER" id="PTHR43793">
    <property type="entry name" value="FAD SYNTHASE"/>
    <property type="match status" value="1"/>
</dbReference>
<dbReference type="Gene3D" id="3.40.50.620">
    <property type="entry name" value="HUPs"/>
    <property type="match status" value="1"/>
</dbReference>
<evidence type="ECO:0000259" key="9">
    <source>
        <dbReference type="Pfam" id="PF01467"/>
    </source>
</evidence>
<dbReference type="HAMAP" id="MF_02115">
    <property type="entry name" value="FAD_synth_arch"/>
    <property type="match status" value="1"/>
</dbReference>
<organism evidence="10 11">
    <name type="scientific">Methanothrix harundinacea (strain 6Ac)</name>
    <name type="common">Methanosaeta harundinacea</name>
    <dbReference type="NCBI Taxonomy" id="1110509"/>
    <lineage>
        <taxon>Archaea</taxon>
        <taxon>Methanobacteriati</taxon>
        <taxon>Methanobacteriota</taxon>
        <taxon>Stenosarchaea group</taxon>
        <taxon>Methanomicrobia</taxon>
        <taxon>Methanotrichales</taxon>
        <taxon>Methanotrichaceae</taxon>
        <taxon>Methanothrix</taxon>
    </lineage>
</organism>
<dbReference type="NCBIfam" id="TIGR00125">
    <property type="entry name" value="cyt_tran_rel"/>
    <property type="match status" value="1"/>
</dbReference>
<evidence type="ECO:0000256" key="5">
    <source>
        <dbReference type="ARBA" id="ARBA00022741"/>
    </source>
</evidence>
<feature type="binding site" evidence="8">
    <location>
        <position position="119"/>
    </location>
    <ligand>
        <name>ATP</name>
        <dbReference type="ChEBI" id="CHEBI:30616"/>
    </ligand>
</feature>
<comment type="cofactor">
    <cofactor evidence="8">
        <name>a divalent metal cation</name>
        <dbReference type="ChEBI" id="CHEBI:60240"/>
    </cofactor>
</comment>
<feature type="binding site" evidence="8">
    <location>
        <position position="92"/>
    </location>
    <ligand>
        <name>ATP</name>
        <dbReference type="ChEBI" id="CHEBI:30616"/>
    </ligand>
</feature>
<dbReference type="HOGENOM" id="CLU_034585_2_1_2"/>
<dbReference type="EC" id="2.7.7.2" evidence="8"/>
<dbReference type="EMBL" id="CP003117">
    <property type="protein sequence ID" value="AET64232.1"/>
    <property type="molecule type" value="Genomic_DNA"/>
</dbReference>
<dbReference type="STRING" id="1110509.Mhar_0860"/>
<dbReference type="UniPathway" id="UPA00277">
    <property type="reaction ID" value="UER00407"/>
</dbReference>
<comment type="function">
    <text evidence="8">Catalyzes the transfer of the AMP portion of ATP to flavin mononucleotide (FMN) to produce flavin adenine dinucleotide (FAD) coenzyme.</text>
</comment>
<dbReference type="GO" id="GO:0005524">
    <property type="term" value="F:ATP binding"/>
    <property type="evidence" value="ECO:0007669"/>
    <property type="project" value="UniProtKB-UniRule"/>
</dbReference>
<keyword evidence="11" id="KW-1185">Reference proteome</keyword>
<keyword evidence="4 8" id="KW-0548">Nucleotidyltransferase</keyword>
<evidence type="ECO:0000313" key="11">
    <source>
        <dbReference type="Proteomes" id="UP000005877"/>
    </source>
</evidence>
<gene>
    <name evidence="8" type="primary">ribL</name>
    <name evidence="10" type="ordered locus">Mhar_0860</name>
</gene>
<comment type="pathway">
    <text evidence="8">Cofactor biosynthesis; FAD biosynthesis; FAD from FMN: step 1/1.</text>
</comment>
<dbReference type="PATRIC" id="fig|1110509.7.peg.956"/>
<evidence type="ECO:0000256" key="4">
    <source>
        <dbReference type="ARBA" id="ARBA00022695"/>
    </source>
</evidence>
<keyword evidence="1 8" id="KW-0285">Flavoprotein</keyword>
<dbReference type="KEGG" id="mhi:Mhar_0860"/>
<protein>
    <recommendedName>
        <fullName evidence="8">FAD synthase</fullName>
        <ecNumber evidence="8">2.7.7.2</ecNumber>
    </recommendedName>
    <alternativeName>
        <fullName evidence="8">FMN adenylyltransferase</fullName>
    </alternativeName>
    <alternativeName>
        <fullName evidence="8">Flavin adenine dinucleotide synthase</fullName>
    </alternativeName>
</protein>
<proteinExistence type="inferred from homology"/>
<dbReference type="InterPro" id="IPR014729">
    <property type="entry name" value="Rossmann-like_a/b/a_fold"/>
</dbReference>
<dbReference type="SUPFAM" id="SSF52374">
    <property type="entry name" value="Nucleotidylyl transferase"/>
    <property type="match status" value="1"/>
</dbReference>
<dbReference type="Pfam" id="PF01467">
    <property type="entry name" value="CTP_transf_like"/>
    <property type="match status" value="1"/>
</dbReference>
<keyword evidence="7 8" id="KW-0067">ATP-binding</keyword>